<dbReference type="InterPro" id="IPR011989">
    <property type="entry name" value="ARM-like"/>
</dbReference>
<evidence type="ECO:0000313" key="10">
    <source>
        <dbReference type="EMBL" id="PKI53956.1"/>
    </source>
</evidence>
<dbReference type="SUPFAM" id="SSF48371">
    <property type="entry name" value="ARM repeat"/>
    <property type="match status" value="1"/>
</dbReference>
<dbReference type="UniPathway" id="UPA00143"/>
<dbReference type="Proteomes" id="UP000197138">
    <property type="component" value="Unassembled WGS sequence"/>
</dbReference>
<evidence type="ECO:0000256" key="7">
    <source>
        <dbReference type="PROSITE-ProRule" id="PRU00259"/>
    </source>
</evidence>
<dbReference type="FunFam" id="1.25.10.10:FF:000485">
    <property type="entry name" value="RING-type E3 ubiquitin transferase"/>
    <property type="match status" value="1"/>
</dbReference>
<evidence type="ECO:0000313" key="12">
    <source>
        <dbReference type="Proteomes" id="UP000233551"/>
    </source>
</evidence>
<evidence type="ECO:0000313" key="11">
    <source>
        <dbReference type="Proteomes" id="UP000197138"/>
    </source>
</evidence>
<reference evidence="11" key="1">
    <citation type="journal article" date="2017" name="Plant J.">
        <title>The pomegranate (Punica granatum L.) genome and the genomics of punicalagin biosynthesis.</title>
        <authorList>
            <person name="Qin G."/>
            <person name="Xu C."/>
            <person name="Ming R."/>
            <person name="Tang H."/>
            <person name="Guyot R."/>
            <person name="Kramer E.M."/>
            <person name="Hu Y."/>
            <person name="Yi X."/>
            <person name="Qi Y."/>
            <person name="Xu X."/>
            <person name="Gao Z."/>
            <person name="Pan H."/>
            <person name="Jian J."/>
            <person name="Tian Y."/>
            <person name="Yue Z."/>
            <person name="Xu Y."/>
        </authorList>
    </citation>
    <scope>NUCLEOTIDE SEQUENCE [LARGE SCALE GENOMIC DNA]</scope>
    <source>
        <strain evidence="11">cv. Dabenzi</strain>
    </source>
</reference>
<feature type="repeat" description="ARM" evidence="7">
    <location>
        <begin position="550"/>
        <end position="593"/>
    </location>
</feature>
<dbReference type="Proteomes" id="UP000233551">
    <property type="component" value="Unassembled WGS sequence"/>
</dbReference>
<dbReference type="InterPro" id="IPR058678">
    <property type="entry name" value="ARM_PUB"/>
</dbReference>
<keyword evidence="12" id="KW-1185">Reference proteome</keyword>
<reference evidence="9" key="2">
    <citation type="submission" date="2017-06" db="EMBL/GenBank/DDBJ databases">
        <title>The pomegranate genome and the genomics of punicalagin biosynthesis.</title>
        <authorList>
            <person name="Xu C."/>
        </authorList>
    </citation>
    <scope>NUCLEOTIDE SEQUENCE [LARGE SCALE GENOMIC DNA]</scope>
    <source>
        <tissue evidence="9">Fresh leaf</tissue>
    </source>
</reference>
<comment type="caution">
    <text evidence="9">The sequence shown here is derived from an EMBL/GenBank/DDBJ whole genome shotgun (WGS) entry which is preliminary data.</text>
</comment>
<dbReference type="AlphaFoldDB" id="A0A218WTS3"/>
<dbReference type="Gene3D" id="3.30.40.10">
    <property type="entry name" value="Zinc/RING finger domain, C3HC4 (zinc finger)"/>
    <property type="match status" value="1"/>
</dbReference>
<dbReference type="EMBL" id="PGOL01001822">
    <property type="protein sequence ID" value="PKI53956.1"/>
    <property type="molecule type" value="Genomic_DNA"/>
</dbReference>
<dbReference type="Pfam" id="PF25598">
    <property type="entry name" value="ARM_PUB"/>
    <property type="match status" value="1"/>
</dbReference>
<evidence type="ECO:0000256" key="4">
    <source>
        <dbReference type="ARBA" id="ARBA00022679"/>
    </source>
</evidence>
<dbReference type="SUPFAM" id="SSF57850">
    <property type="entry name" value="RING/U-box"/>
    <property type="match status" value="1"/>
</dbReference>
<dbReference type="PANTHER" id="PTHR23315:SF307">
    <property type="entry name" value="U-BOX DOMAIN-CONTAINING PROTEIN 19"/>
    <property type="match status" value="1"/>
</dbReference>
<feature type="repeat" description="ARM" evidence="7">
    <location>
        <begin position="425"/>
        <end position="467"/>
    </location>
</feature>
<comment type="pathway">
    <text evidence="2">Protein modification; protein ubiquitination.</text>
</comment>
<dbReference type="GO" id="GO:0010029">
    <property type="term" value="P:regulation of seed germination"/>
    <property type="evidence" value="ECO:0007669"/>
    <property type="project" value="UniProtKB-ARBA"/>
</dbReference>
<protein>
    <recommendedName>
        <fullName evidence="3">RING-type E3 ubiquitin transferase</fullName>
        <ecNumber evidence="3">2.3.2.27</ecNumber>
    </recommendedName>
</protein>
<accession>A0A218WTS3</accession>
<dbReference type="SMART" id="SM00185">
    <property type="entry name" value="ARM"/>
    <property type="match status" value="3"/>
</dbReference>
<dbReference type="EC" id="2.3.2.27" evidence="3"/>
<dbReference type="EMBL" id="MTKT01003224">
    <property type="protein sequence ID" value="OWM76053.1"/>
    <property type="molecule type" value="Genomic_DNA"/>
</dbReference>
<keyword evidence="6" id="KW-0833">Ubl conjugation pathway</keyword>
<reference evidence="10 12" key="3">
    <citation type="submission" date="2017-11" db="EMBL/GenBank/DDBJ databases">
        <title>De-novo sequencing of pomegranate (Punica granatum L.) genome.</title>
        <authorList>
            <person name="Akparov Z."/>
            <person name="Amiraslanov A."/>
            <person name="Hajiyeva S."/>
            <person name="Abbasov M."/>
            <person name="Kaur K."/>
            <person name="Hamwieh A."/>
            <person name="Solovyev V."/>
            <person name="Salamov A."/>
            <person name="Braich B."/>
            <person name="Kosarev P."/>
            <person name="Mahmoud A."/>
            <person name="Hajiyev E."/>
            <person name="Babayeva S."/>
            <person name="Izzatullayeva V."/>
            <person name="Mammadov A."/>
            <person name="Mammadov A."/>
            <person name="Sharifova S."/>
            <person name="Ojaghi J."/>
            <person name="Eynullazada K."/>
            <person name="Bayramov B."/>
            <person name="Abdulazimova A."/>
            <person name="Shahmuradov I."/>
        </authorList>
    </citation>
    <scope>NUCLEOTIDE SEQUENCE [LARGE SCALE GENOMIC DNA]</scope>
    <source>
        <strain evidence="10">AG2017</strain>
        <strain evidence="12">cv. AG2017</strain>
        <tissue evidence="10">Leaf</tissue>
    </source>
</reference>
<dbReference type="PROSITE" id="PS51698">
    <property type="entry name" value="U_BOX"/>
    <property type="match status" value="1"/>
</dbReference>
<dbReference type="Gene3D" id="1.25.10.10">
    <property type="entry name" value="Leucine-rich Repeat Variant"/>
    <property type="match status" value="1"/>
</dbReference>
<dbReference type="GO" id="GO:0016567">
    <property type="term" value="P:protein ubiquitination"/>
    <property type="evidence" value="ECO:0007669"/>
    <property type="project" value="UniProtKB-UniPathway"/>
</dbReference>
<sequence>MIHKFSSGSGRRILTYPAVHPCESISPLALLASLIELGNSICSYKSRPFSSNRRNALDTLRNVGNLLVFLEEIDPSDLPDSALLGLSELHLAFQKIRYLVEDCTWDGSHLWMLMKAERVANQFRTLNRSMAIALDVLPLELIQVPGEVKQLVKLFARQSRKVQFEVDRRDREVISDMNSILGEFDGGAVLRRHVLIRVLKYIGVTSWSECNGEVRFLDSEIGFETSREEKRAKEIVLLSSLIGFMSYCRCVCFDLVDHEASRPSDAQCCSATGKIFGNISSDDFRCPISLEFMVDPVTTVTGHTYDRSSILKWFRAGNPICPKTGKRLTSKELIPNLTMRRLIEQYCAENGIPIPESAGCKKNRDITGTAIPGSRAAEGAMKLAARYLAGELKGGTLSERNKAAYEIRLLAKSSIFNRSCLTEAGTIPHLLCLLSPDDATAEENAIAALLNLSKHSRSKAIIVENGGLKPIIEVLKKGLKFESRQYAAATIFYLASVEEYRKLIGEIPGTIPILVEMVRDGTHRGKKNALVAMFGLLMDKTNHKRVLLAGLVPLLVELLKSCDREDLFVDSLAILSSLAERREGAVAILQAGTTHTVMEILKTCTSRTGKEYCIALLLSLYINGGQEAIADLVRSSSLMESLYSLLSEGTSRACKKASSLIKLLQEFYEKSSCGSLSPILWQEQFVHAW</sequence>
<dbReference type="SMART" id="SM00504">
    <property type="entry name" value="Ubox"/>
    <property type="match status" value="1"/>
</dbReference>
<keyword evidence="4" id="KW-0808">Transferase</keyword>
<evidence type="ECO:0000256" key="3">
    <source>
        <dbReference type="ARBA" id="ARBA00012483"/>
    </source>
</evidence>
<evidence type="ECO:0000256" key="6">
    <source>
        <dbReference type="ARBA" id="ARBA00022786"/>
    </source>
</evidence>
<name>A0A218WTS3_PUNGR</name>
<dbReference type="InterPro" id="IPR045210">
    <property type="entry name" value="RING-Ubox_PUB"/>
</dbReference>
<dbReference type="STRING" id="22663.A0A218WTS3"/>
<evidence type="ECO:0000313" key="9">
    <source>
        <dbReference type="EMBL" id="OWM76053.1"/>
    </source>
</evidence>
<comment type="catalytic activity">
    <reaction evidence="1">
        <text>S-ubiquitinyl-[E2 ubiquitin-conjugating enzyme]-L-cysteine + [acceptor protein]-L-lysine = [E2 ubiquitin-conjugating enzyme]-L-cysteine + N(6)-ubiquitinyl-[acceptor protein]-L-lysine.</text>
        <dbReference type="EC" id="2.3.2.27"/>
    </reaction>
</comment>
<dbReference type="InterPro" id="IPR000225">
    <property type="entry name" value="Armadillo"/>
</dbReference>
<evidence type="ECO:0000259" key="8">
    <source>
        <dbReference type="PROSITE" id="PS51698"/>
    </source>
</evidence>
<dbReference type="CDD" id="cd16664">
    <property type="entry name" value="RING-Ubox_PUB"/>
    <property type="match status" value="1"/>
</dbReference>
<organism evidence="9 11">
    <name type="scientific">Punica granatum</name>
    <name type="common">Pomegranate</name>
    <dbReference type="NCBI Taxonomy" id="22663"/>
    <lineage>
        <taxon>Eukaryota</taxon>
        <taxon>Viridiplantae</taxon>
        <taxon>Streptophyta</taxon>
        <taxon>Embryophyta</taxon>
        <taxon>Tracheophyta</taxon>
        <taxon>Spermatophyta</taxon>
        <taxon>Magnoliopsida</taxon>
        <taxon>eudicotyledons</taxon>
        <taxon>Gunneridae</taxon>
        <taxon>Pentapetalae</taxon>
        <taxon>rosids</taxon>
        <taxon>malvids</taxon>
        <taxon>Myrtales</taxon>
        <taxon>Lythraceae</taxon>
        <taxon>Punica</taxon>
    </lineage>
</organism>
<dbReference type="InterPro" id="IPR003613">
    <property type="entry name" value="Ubox_domain"/>
</dbReference>
<dbReference type="Pfam" id="PF04564">
    <property type="entry name" value="U-box"/>
    <property type="match status" value="1"/>
</dbReference>
<keyword evidence="5" id="KW-0677">Repeat</keyword>
<dbReference type="PANTHER" id="PTHR23315">
    <property type="entry name" value="U BOX DOMAIN-CONTAINING"/>
    <property type="match status" value="1"/>
</dbReference>
<feature type="domain" description="U-box" evidence="8">
    <location>
        <begin position="279"/>
        <end position="353"/>
    </location>
</feature>
<dbReference type="PROSITE" id="PS50176">
    <property type="entry name" value="ARM_REPEAT"/>
    <property type="match status" value="2"/>
</dbReference>
<dbReference type="InterPro" id="IPR016024">
    <property type="entry name" value="ARM-type_fold"/>
</dbReference>
<proteinExistence type="predicted"/>
<dbReference type="GeneID" id="116211140"/>
<dbReference type="GO" id="GO:0061630">
    <property type="term" value="F:ubiquitin protein ligase activity"/>
    <property type="evidence" value="ECO:0007669"/>
    <property type="project" value="UniProtKB-EC"/>
</dbReference>
<dbReference type="InterPro" id="IPR013083">
    <property type="entry name" value="Znf_RING/FYVE/PHD"/>
</dbReference>
<gene>
    <name evidence="9" type="ORF">CDL15_Pgr009698</name>
    <name evidence="10" type="ORF">CRG98_025658</name>
</gene>
<dbReference type="FunFam" id="3.30.40.10:FF:000442">
    <property type="entry name" value="RING-type E3 ubiquitin transferase"/>
    <property type="match status" value="1"/>
</dbReference>
<evidence type="ECO:0000256" key="1">
    <source>
        <dbReference type="ARBA" id="ARBA00000900"/>
    </source>
</evidence>
<evidence type="ECO:0000256" key="5">
    <source>
        <dbReference type="ARBA" id="ARBA00022737"/>
    </source>
</evidence>
<dbReference type="OrthoDB" id="10064100at2759"/>
<evidence type="ECO:0000256" key="2">
    <source>
        <dbReference type="ARBA" id="ARBA00004906"/>
    </source>
</evidence>